<sequence length="72" mass="7741">MAISAATPARATAAARRWVVRDAVWEVRLWGVLLLNTDSFCVAAGRAARGDRPAGGPAGQYWFGTQKPRARS</sequence>
<accession>A0ABP9TA04</accession>
<feature type="region of interest" description="Disordered" evidence="1">
    <location>
        <begin position="48"/>
        <end position="72"/>
    </location>
</feature>
<keyword evidence="3" id="KW-1185">Reference proteome</keyword>
<evidence type="ECO:0000313" key="3">
    <source>
        <dbReference type="Proteomes" id="UP001499878"/>
    </source>
</evidence>
<proteinExistence type="predicted"/>
<comment type="caution">
    <text evidence="2">The sequence shown here is derived from an EMBL/GenBank/DDBJ whole genome shotgun (WGS) entry which is preliminary data.</text>
</comment>
<evidence type="ECO:0000313" key="2">
    <source>
        <dbReference type="EMBL" id="GAA5212286.1"/>
    </source>
</evidence>
<protein>
    <submittedName>
        <fullName evidence="2">Uncharacterized protein</fullName>
    </submittedName>
</protein>
<name>A0ABP9TA04_9ACTN</name>
<gene>
    <name evidence="2" type="ORF">GCM10023323_47590</name>
</gene>
<reference evidence="3" key="1">
    <citation type="journal article" date="2019" name="Int. J. Syst. Evol. Microbiol.">
        <title>The Global Catalogue of Microorganisms (GCM) 10K type strain sequencing project: providing services to taxonomists for standard genome sequencing and annotation.</title>
        <authorList>
            <consortium name="The Broad Institute Genomics Platform"/>
            <consortium name="The Broad Institute Genome Sequencing Center for Infectious Disease"/>
            <person name="Wu L."/>
            <person name="Ma J."/>
        </authorList>
    </citation>
    <scope>NUCLEOTIDE SEQUENCE [LARGE SCALE GENOMIC DNA]</scope>
    <source>
        <strain evidence="3">JCM 18306</strain>
    </source>
</reference>
<evidence type="ECO:0000256" key="1">
    <source>
        <dbReference type="SAM" id="MobiDB-lite"/>
    </source>
</evidence>
<dbReference type="EMBL" id="BAABJR010000012">
    <property type="protein sequence ID" value="GAA5212286.1"/>
    <property type="molecule type" value="Genomic_DNA"/>
</dbReference>
<organism evidence="2 3">
    <name type="scientific">Streptomyces thinghirensis</name>
    <dbReference type="NCBI Taxonomy" id="551547"/>
    <lineage>
        <taxon>Bacteria</taxon>
        <taxon>Bacillati</taxon>
        <taxon>Actinomycetota</taxon>
        <taxon>Actinomycetes</taxon>
        <taxon>Kitasatosporales</taxon>
        <taxon>Streptomycetaceae</taxon>
        <taxon>Streptomyces</taxon>
    </lineage>
</organism>
<dbReference type="Proteomes" id="UP001499878">
    <property type="component" value="Unassembled WGS sequence"/>
</dbReference>